<gene>
    <name evidence="3" type="ORF">SAMN05444406_1274</name>
</gene>
<reference evidence="3 4" key="1">
    <citation type="submission" date="2016-10" db="EMBL/GenBank/DDBJ databases">
        <authorList>
            <person name="de Groot N.N."/>
        </authorList>
    </citation>
    <scope>NUCLEOTIDE SEQUENCE [LARGE SCALE GENOMIC DNA]</scope>
    <source>
        <strain evidence="3 4">DSM 20678</strain>
    </source>
</reference>
<dbReference type="InterPro" id="IPR006976">
    <property type="entry name" value="VanZ-like"/>
</dbReference>
<dbReference type="PANTHER" id="PTHR36834:SF1">
    <property type="entry name" value="INTEGRAL MEMBRANE PROTEIN"/>
    <property type="match status" value="1"/>
</dbReference>
<dbReference type="InterPro" id="IPR053150">
    <property type="entry name" value="Teicoplanin_resist-assoc"/>
</dbReference>
<keyword evidence="1" id="KW-0812">Transmembrane</keyword>
<feature type="transmembrane region" description="Helical" evidence="1">
    <location>
        <begin position="87"/>
        <end position="109"/>
    </location>
</feature>
<proteinExistence type="predicted"/>
<evidence type="ECO:0000313" key="3">
    <source>
        <dbReference type="EMBL" id="SFQ31846.1"/>
    </source>
</evidence>
<keyword evidence="1" id="KW-0472">Membrane</keyword>
<protein>
    <submittedName>
        <fullName evidence="3">Glycopeptide antibiotics resistance protein</fullName>
    </submittedName>
</protein>
<feature type="transmembrane region" description="Helical" evidence="1">
    <location>
        <begin position="155"/>
        <end position="176"/>
    </location>
</feature>
<dbReference type="Proteomes" id="UP000198577">
    <property type="component" value="Unassembled WGS sequence"/>
</dbReference>
<sequence length="193" mass="22854">MLKVNIFVLIGFVVYFFYIFINFKKFSLSYHIILFTFLVYTFTLIGITLFPIPIQPQAIEMLREIHITNNYIPFKSIISNIVEATHWIVWFKIIIGNILLFMPLGFYLPLIVKKHMNVRKVIIIGFCVSLCIEVMQMFISLLVNCRYKAFDVDDLLLNTAGTVLGFIIFKFLYYVLQNCLKWDINRYIEFKKS</sequence>
<dbReference type="PANTHER" id="PTHR36834">
    <property type="entry name" value="MEMBRANE PROTEIN-RELATED"/>
    <property type="match status" value="1"/>
</dbReference>
<organism evidence="3 4">
    <name type="scientific">Caldicoprobacter faecalis</name>
    <dbReference type="NCBI Taxonomy" id="937334"/>
    <lineage>
        <taxon>Bacteria</taxon>
        <taxon>Bacillati</taxon>
        <taxon>Bacillota</taxon>
        <taxon>Clostridia</taxon>
        <taxon>Caldicoprobacterales</taxon>
        <taxon>Caldicoprobacteraceae</taxon>
        <taxon>Caldicoprobacter</taxon>
    </lineage>
</organism>
<feature type="transmembrane region" description="Helical" evidence="1">
    <location>
        <begin position="6"/>
        <end position="23"/>
    </location>
</feature>
<dbReference type="STRING" id="937334.SAMN05444406_1274"/>
<evidence type="ECO:0000259" key="2">
    <source>
        <dbReference type="Pfam" id="PF04892"/>
    </source>
</evidence>
<evidence type="ECO:0000256" key="1">
    <source>
        <dbReference type="SAM" id="Phobius"/>
    </source>
</evidence>
<dbReference type="AlphaFoldDB" id="A0A1I5XJ69"/>
<keyword evidence="1" id="KW-1133">Transmembrane helix</keyword>
<evidence type="ECO:0000313" key="4">
    <source>
        <dbReference type="Proteomes" id="UP000198577"/>
    </source>
</evidence>
<feature type="transmembrane region" description="Helical" evidence="1">
    <location>
        <begin position="121"/>
        <end position="143"/>
    </location>
</feature>
<feature type="transmembrane region" description="Helical" evidence="1">
    <location>
        <begin position="30"/>
        <end position="52"/>
    </location>
</feature>
<name>A0A1I5XJ69_9FIRM</name>
<accession>A0A1I5XJ69</accession>
<dbReference type="Pfam" id="PF04892">
    <property type="entry name" value="VanZ"/>
    <property type="match status" value="1"/>
</dbReference>
<feature type="domain" description="VanZ-like" evidence="2">
    <location>
        <begin position="37"/>
        <end position="172"/>
    </location>
</feature>
<keyword evidence="4" id="KW-1185">Reference proteome</keyword>
<dbReference type="EMBL" id="FOXR01000027">
    <property type="protein sequence ID" value="SFQ31846.1"/>
    <property type="molecule type" value="Genomic_DNA"/>
</dbReference>